<dbReference type="InterPro" id="IPR039867">
    <property type="entry name" value="Furry/Tao3/Mor2"/>
</dbReference>
<dbReference type="OrthoDB" id="6287725at2759"/>
<gene>
    <name evidence="1" type="ORF">DILT_LOCUS19871</name>
</gene>
<dbReference type="PANTHER" id="PTHR12295:SF30">
    <property type="entry name" value="PROTEIN FURRY"/>
    <property type="match status" value="1"/>
</dbReference>
<keyword evidence="2" id="KW-1185">Reference proteome</keyword>
<reference evidence="1 2" key="1">
    <citation type="submission" date="2018-11" db="EMBL/GenBank/DDBJ databases">
        <authorList>
            <consortium name="Pathogen Informatics"/>
        </authorList>
    </citation>
    <scope>NUCLEOTIDE SEQUENCE [LARGE SCALE GENOMIC DNA]</scope>
</reference>
<dbReference type="AlphaFoldDB" id="A0A3P7P2X6"/>
<sequence>MGLTCPNKHYASRSLQIYRSLEAQLDEVRLSKVLALLTESIAENSDDIQVFLSLLLCTP</sequence>
<accession>A0A3P7P2X6</accession>
<dbReference type="GO" id="GO:0031175">
    <property type="term" value="P:neuron projection development"/>
    <property type="evidence" value="ECO:0007669"/>
    <property type="project" value="TreeGrafter"/>
</dbReference>
<organism evidence="1 2">
    <name type="scientific">Dibothriocephalus latus</name>
    <name type="common">Fish tapeworm</name>
    <name type="synonym">Diphyllobothrium latum</name>
    <dbReference type="NCBI Taxonomy" id="60516"/>
    <lineage>
        <taxon>Eukaryota</taxon>
        <taxon>Metazoa</taxon>
        <taxon>Spiralia</taxon>
        <taxon>Lophotrochozoa</taxon>
        <taxon>Platyhelminthes</taxon>
        <taxon>Cestoda</taxon>
        <taxon>Eucestoda</taxon>
        <taxon>Diphyllobothriidea</taxon>
        <taxon>Diphyllobothriidae</taxon>
        <taxon>Dibothriocephalus</taxon>
    </lineage>
</organism>
<dbReference type="GO" id="GO:0005938">
    <property type="term" value="C:cell cortex"/>
    <property type="evidence" value="ECO:0007669"/>
    <property type="project" value="TreeGrafter"/>
</dbReference>
<proteinExistence type="predicted"/>
<dbReference type="GO" id="GO:0030427">
    <property type="term" value="C:site of polarized growth"/>
    <property type="evidence" value="ECO:0007669"/>
    <property type="project" value="TreeGrafter"/>
</dbReference>
<evidence type="ECO:0000313" key="2">
    <source>
        <dbReference type="Proteomes" id="UP000281553"/>
    </source>
</evidence>
<evidence type="ECO:0000313" key="1">
    <source>
        <dbReference type="EMBL" id="VDN49734.1"/>
    </source>
</evidence>
<name>A0A3P7P2X6_DIBLA</name>
<dbReference type="EMBL" id="UYRU01123886">
    <property type="protein sequence ID" value="VDN49734.1"/>
    <property type="molecule type" value="Genomic_DNA"/>
</dbReference>
<dbReference type="Proteomes" id="UP000281553">
    <property type="component" value="Unassembled WGS sequence"/>
</dbReference>
<dbReference type="PANTHER" id="PTHR12295">
    <property type="entry name" value="FURRY-RELATED"/>
    <property type="match status" value="1"/>
</dbReference>
<dbReference type="GO" id="GO:0000902">
    <property type="term" value="P:cell morphogenesis"/>
    <property type="evidence" value="ECO:0007669"/>
    <property type="project" value="InterPro"/>
</dbReference>
<protein>
    <submittedName>
        <fullName evidence="1">Uncharacterized protein</fullName>
    </submittedName>
</protein>